<evidence type="ECO:0000313" key="3">
    <source>
        <dbReference type="EMBL" id="MFC7370164.1"/>
    </source>
</evidence>
<reference evidence="4" key="1">
    <citation type="journal article" date="2019" name="Int. J. Syst. Evol. Microbiol.">
        <title>The Global Catalogue of Microorganisms (GCM) 10K type strain sequencing project: providing services to taxonomists for standard genome sequencing and annotation.</title>
        <authorList>
            <consortium name="The Broad Institute Genomics Platform"/>
            <consortium name="The Broad Institute Genome Sequencing Center for Infectious Disease"/>
            <person name="Wu L."/>
            <person name="Ma J."/>
        </authorList>
    </citation>
    <scope>NUCLEOTIDE SEQUENCE [LARGE SCALE GENOMIC DNA]</scope>
    <source>
        <strain evidence="4">NBRC 106396</strain>
    </source>
</reference>
<feature type="domain" description="Protein-glutamine gamma-glutamyltransferase-like C-terminal" evidence="2">
    <location>
        <begin position="323"/>
        <end position="378"/>
    </location>
</feature>
<feature type="transmembrane region" description="Helical" evidence="1">
    <location>
        <begin position="169"/>
        <end position="189"/>
    </location>
</feature>
<feature type="transmembrane region" description="Helical" evidence="1">
    <location>
        <begin position="201"/>
        <end position="222"/>
    </location>
</feature>
<proteinExistence type="predicted"/>
<feature type="transmembrane region" description="Helical" evidence="1">
    <location>
        <begin position="68"/>
        <end position="91"/>
    </location>
</feature>
<keyword evidence="4" id="KW-1185">Reference proteome</keyword>
<dbReference type="Pfam" id="PF13559">
    <property type="entry name" value="DUF4129"/>
    <property type="match status" value="1"/>
</dbReference>
<organism evidence="3 4">
    <name type="scientific">Fictibacillus iocasae</name>
    <dbReference type="NCBI Taxonomy" id="2715437"/>
    <lineage>
        <taxon>Bacteria</taxon>
        <taxon>Bacillati</taxon>
        <taxon>Bacillota</taxon>
        <taxon>Bacilli</taxon>
        <taxon>Bacillales</taxon>
        <taxon>Fictibacillaceae</taxon>
        <taxon>Fictibacillus</taxon>
    </lineage>
</organism>
<feature type="transmembrane region" description="Helical" evidence="1">
    <location>
        <begin position="7"/>
        <end position="28"/>
    </location>
</feature>
<feature type="transmembrane region" description="Helical" evidence="1">
    <location>
        <begin position="111"/>
        <end position="129"/>
    </location>
</feature>
<dbReference type="RefSeq" id="WP_379744917.1">
    <property type="nucleotide sequence ID" value="NZ_JBHTCP010000002.1"/>
</dbReference>
<evidence type="ECO:0000259" key="2">
    <source>
        <dbReference type="Pfam" id="PF13559"/>
    </source>
</evidence>
<dbReference type="Proteomes" id="UP001596549">
    <property type="component" value="Unassembled WGS sequence"/>
</dbReference>
<keyword evidence="1" id="KW-0472">Membrane</keyword>
<dbReference type="EMBL" id="JBHTCP010000002">
    <property type="protein sequence ID" value="MFC7370164.1"/>
    <property type="molecule type" value="Genomic_DNA"/>
</dbReference>
<comment type="caution">
    <text evidence="3">The sequence shown here is derived from an EMBL/GenBank/DDBJ whole genome shotgun (WGS) entry which is preliminary data.</text>
</comment>
<gene>
    <name evidence="3" type="ORF">ACFQPF_00545</name>
</gene>
<sequence>MNARFRTAIYMLNLSYEGTLFFMAAVLLGGESTWAFAGSFTFSFLMAAALPLLLFLRSDKPAGWMLYLFIPLSFLLFYFAAGLPPFTAAIMSTALLWRSFVNWTEGKNSDAEKILFITLFILLFIAFFLDEERISLLLISGCLQAFLLLLLKMVYRWDNMTKSIALREASFAGVFMLVMISAGLLLTVFKTIISTAMISVFYMLYFSVILPLISLLSHIPLFSDWLNTVKEKSNEVSDSQKAEEPLQQIALNTNQTDLAWAGWSLAAVLLALALFFLYKKKFNFSQAESGAVIASSFHPSAYSRNKTKKQWFQSDNVIRRQMAALEKELHKKGLDRLTGESASSWFQRLNLQSESARHVLSLYEKVRYGELSENTIERKQFKAAIKHIRQEIKEQ</sequence>
<feature type="transmembrane region" description="Helical" evidence="1">
    <location>
        <begin position="260"/>
        <end position="278"/>
    </location>
</feature>
<name>A0ABW2NQ54_9BACL</name>
<feature type="transmembrane region" description="Helical" evidence="1">
    <location>
        <begin position="136"/>
        <end position="157"/>
    </location>
</feature>
<dbReference type="InterPro" id="IPR025403">
    <property type="entry name" value="TgpA-like_C"/>
</dbReference>
<protein>
    <submittedName>
        <fullName evidence="3">DUF4129 domain-containing protein</fullName>
    </submittedName>
</protein>
<keyword evidence="1" id="KW-1133">Transmembrane helix</keyword>
<evidence type="ECO:0000256" key="1">
    <source>
        <dbReference type="SAM" id="Phobius"/>
    </source>
</evidence>
<feature type="transmembrane region" description="Helical" evidence="1">
    <location>
        <begin position="34"/>
        <end position="56"/>
    </location>
</feature>
<accession>A0ABW2NQ54</accession>
<keyword evidence="1" id="KW-0812">Transmembrane</keyword>
<evidence type="ECO:0000313" key="4">
    <source>
        <dbReference type="Proteomes" id="UP001596549"/>
    </source>
</evidence>